<dbReference type="HOGENOM" id="CLU_043291_2_1_1"/>
<evidence type="ECO:0000256" key="5">
    <source>
        <dbReference type="SAM" id="MobiDB-lite"/>
    </source>
</evidence>
<evidence type="ECO:0000259" key="6">
    <source>
        <dbReference type="PROSITE" id="PS50102"/>
    </source>
</evidence>
<dbReference type="RefSeq" id="XP_002838028.1">
    <property type="nucleotide sequence ID" value="XM_002837982.1"/>
</dbReference>
<reference evidence="8 9" key="1">
    <citation type="journal article" date="2010" name="Nature">
        <title>Perigord black truffle genome uncovers evolutionary origins and mechanisms of symbiosis.</title>
        <authorList>
            <person name="Martin F."/>
            <person name="Kohler A."/>
            <person name="Murat C."/>
            <person name="Balestrini R."/>
            <person name="Coutinho P.M."/>
            <person name="Jaillon O."/>
            <person name="Montanini B."/>
            <person name="Morin E."/>
            <person name="Noel B."/>
            <person name="Percudani R."/>
            <person name="Porcel B."/>
            <person name="Rubini A."/>
            <person name="Amicucci A."/>
            <person name="Amselem J."/>
            <person name="Anthouard V."/>
            <person name="Arcioni S."/>
            <person name="Artiguenave F."/>
            <person name="Aury J.M."/>
            <person name="Ballario P."/>
            <person name="Bolchi A."/>
            <person name="Brenna A."/>
            <person name="Brun A."/>
            <person name="Buee M."/>
            <person name="Cantarel B."/>
            <person name="Chevalier G."/>
            <person name="Couloux A."/>
            <person name="Da Silva C."/>
            <person name="Denoeud F."/>
            <person name="Duplessis S."/>
            <person name="Ghignone S."/>
            <person name="Hilselberger B."/>
            <person name="Iotti M."/>
            <person name="Marcais B."/>
            <person name="Mello A."/>
            <person name="Miranda M."/>
            <person name="Pacioni G."/>
            <person name="Quesneville H."/>
            <person name="Riccioni C."/>
            <person name="Ruotolo R."/>
            <person name="Splivallo R."/>
            <person name="Stocchi V."/>
            <person name="Tisserant E."/>
            <person name="Viscomi A.R."/>
            <person name="Zambonelli A."/>
            <person name="Zampieri E."/>
            <person name="Henrissat B."/>
            <person name="Lebrun M.H."/>
            <person name="Paolocci F."/>
            <person name="Bonfante P."/>
            <person name="Ottonello S."/>
            <person name="Wincker P."/>
        </authorList>
    </citation>
    <scope>NUCLEOTIDE SEQUENCE [LARGE SCALE GENOMIC DNA]</scope>
    <source>
        <strain evidence="8 9">Mel28</strain>
    </source>
</reference>
<dbReference type="Gene3D" id="3.30.70.330">
    <property type="match status" value="1"/>
</dbReference>
<feature type="compositionally biased region" description="Basic and acidic residues" evidence="5">
    <location>
        <begin position="210"/>
        <end position="223"/>
    </location>
</feature>
<dbReference type="Proteomes" id="UP000006911">
    <property type="component" value="Unassembled WGS sequence"/>
</dbReference>
<dbReference type="AlphaFoldDB" id="D5GCH6"/>
<feature type="region of interest" description="Disordered" evidence="5">
    <location>
        <begin position="210"/>
        <end position="235"/>
    </location>
</feature>
<keyword evidence="2 4" id="KW-0694">RNA-binding</keyword>
<dbReference type="STRING" id="656061.D5GCH6"/>
<dbReference type="GO" id="GO:1990904">
    <property type="term" value="C:ribonucleoprotein complex"/>
    <property type="evidence" value="ECO:0007669"/>
    <property type="project" value="InterPro"/>
</dbReference>
<dbReference type="GO" id="GO:0006396">
    <property type="term" value="P:RNA processing"/>
    <property type="evidence" value="ECO:0007669"/>
    <property type="project" value="InterPro"/>
</dbReference>
<evidence type="ECO:0000259" key="7">
    <source>
        <dbReference type="PROSITE" id="PS50961"/>
    </source>
</evidence>
<dbReference type="InterPro" id="IPR036390">
    <property type="entry name" value="WH_DNA-bd_sf"/>
</dbReference>
<feature type="region of interest" description="Disordered" evidence="5">
    <location>
        <begin position="1"/>
        <end position="24"/>
    </location>
</feature>
<feature type="region of interest" description="Disordered" evidence="5">
    <location>
        <begin position="64"/>
        <end position="103"/>
    </location>
</feature>
<evidence type="ECO:0000313" key="8">
    <source>
        <dbReference type="EMBL" id="CAZ82219.1"/>
    </source>
</evidence>
<dbReference type="PROSITE" id="PS50961">
    <property type="entry name" value="HTH_LA"/>
    <property type="match status" value="1"/>
</dbReference>
<keyword evidence="3" id="KW-0539">Nucleus</keyword>
<feature type="domain" description="HTH La-type RNA-binding" evidence="7">
    <location>
        <begin position="114"/>
        <end position="203"/>
    </location>
</feature>
<dbReference type="Pfam" id="PF00076">
    <property type="entry name" value="RRM_1"/>
    <property type="match status" value="1"/>
</dbReference>
<evidence type="ECO:0000313" key="9">
    <source>
        <dbReference type="Proteomes" id="UP000006911"/>
    </source>
</evidence>
<dbReference type="InParanoid" id="D5GCH6"/>
<dbReference type="PROSITE" id="PS50102">
    <property type="entry name" value="RRM"/>
    <property type="match status" value="1"/>
</dbReference>
<feature type="compositionally biased region" description="Gly residues" evidence="5">
    <location>
        <begin position="379"/>
        <end position="403"/>
    </location>
</feature>
<feature type="region of interest" description="Disordered" evidence="5">
    <location>
        <begin position="342"/>
        <end position="453"/>
    </location>
</feature>
<sequence>MGDEVATDMATEVPNLGENVVEPTVEKGEGVKVVEQPAAPEVGVKQGEPVEENLVEDAVESAVEKDEQVKAESLEQLEDVKSATVEEKDSTTAETKEPPKLQKKSENIKFDATLLPESDDPAEIRKQVEFYFSDSNLPFDKFLFGLVGKDNRSVPLKLIRSFKRMRRFTNPEAIVKALRESEALVITGDIGEETIRRKIPLIINEVENKEGNVESKDSKDKSNHRGYQPTPRQAWDADITGGRKFTDLTIPRSIYAKGFGAETPTTQIDLENFFAPYGPIACVRLRRTRTGFFKGSIFVEFKDEDLMKGFMSLEEKPKWNDTDLQWLTKKAYCDGKIQDIKDGKIQPTLHPPHKSPSNKSGHRGNNQRGNNQRGRGKAGRSGNGGRGGGRHQGSNGRRGNGGKGRNDRGGPPKIKTTPGGVDGIPLVKTNGSASEADEDNNNKRKAENSAEVHTEVKKIKQECDNTYIKQECDNTHIKQECDNTHIKQEAA</sequence>
<dbReference type="InterPro" id="IPR000504">
    <property type="entry name" value="RRM_dom"/>
</dbReference>
<evidence type="ECO:0000256" key="1">
    <source>
        <dbReference type="ARBA" id="ARBA00004123"/>
    </source>
</evidence>
<dbReference type="SUPFAM" id="SSF46785">
    <property type="entry name" value="Winged helix' DNA-binding domain"/>
    <property type="match status" value="1"/>
</dbReference>
<dbReference type="eggNOG" id="KOG0118">
    <property type="taxonomic scope" value="Eukaryota"/>
</dbReference>
<dbReference type="SMART" id="SM00360">
    <property type="entry name" value="RRM"/>
    <property type="match status" value="1"/>
</dbReference>
<feature type="compositionally biased region" description="Low complexity" evidence="5">
    <location>
        <begin position="363"/>
        <end position="373"/>
    </location>
</feature>
<protein>
    <submittedName>
        <fullName evidence="8">(Perigord truffle) hypothetical protein</fullName>
    </submittedName>
</protein>
<accession>D5GCH6</accession>
<dbReference type="InterPro" id="IPR036388">
    <property type="entry name" value="WH-like_DNA-bd_sf"/>
</dbReference>
<evidence type="ECO:0000256" key="4">
    <source>
        <dbReference type="PROSITE-ProRule" id="PRU00332"/>
    </source>
</evidence>
<dbReference type="GO" id="GO:0005634">
    <property type="term" value="C:nucleus"/>
    <property type="evidence" value="ECO:0007669"/>
    <property type="project" value="UniProtKB-SubCell"/>
</dbReference>
<dbReference type="InterPro" id="IPR012677">
    <property type="entry name" value="Nucleotide-bd_a/b_plait_sf"/>
</dbReference>
<gene>
    <name evidence="8" type="ORF">GSTUM_00005895001</name>
</gene>
<dbReference type="GO" id="GO:0003729">
    <property type="term" value="F:mRNA binding"/>
    <property type="evidence" value="ECO:0007669"/>
    <property type="project" value="TreeGrafter"/>
</dbReference>
<evidence type="ECO:0000256" key="3">
    <source>
        <dbReference type="ARBA" id="ARBA00023242"/>
    </source>
</evidence>
<dbReference type="InterPro" id="IPR045180">
    <property type="entry name" value="La_dom_prot"/>
</dbReference>
<dbReference type="PANTHER" id="PTHR22792">
    <property type="entry name" value="LUPUS LA PROTEIN-RELATED"/>
    <property type="match status" value="1"/>
</dbReference>
<keyword evidence="9" id="KW-1185">Reference proteome</keyword>
<dbReference type="InterPro" id="IPR006630">
    <property type="entry name" value="La_HTH"/>
</dbReference>
<feature type="domain" description="RRM" evidence="6">
    <location>
        <begin position="252"/>
        <end position="345"/>
    </location>
</feature>
<feature type="compositionally biased region" description="Basic and acidic residues" evidence="5">
    <location>
        <begin position="440"/>
        <end position="453"/>
    </location>
</feature>
<comment type="subcellular location">
    <subcellularLocation>
        <location evidence="1">Nucleus</location>
    </subcellularLocation>
</comment>
<dbReference type="InterPro" id="IPR002344">
    <property type="entry name" value="Lupus_La"/>
</dbReference>
<dbReference type="GeneID" id="9186401"/>
<dbReference type="CDD" id="cd12291">
    <property type="entry name" value="RRM1_La"/>
    <property type="match status" value="1"/>
</dbReference>
<dbReference type="EMBL" id="FN430109">
    <property type="protein sequence ID" value="CAZ82219.1"/>
    <property type="molecule type" value="Genomic_DNA"/>
</dbReference>
<dbReference type="KEGG" id="tml:GSTUM_00005895001"/>
<dbReference type="SUPFAM" id="SSF54928">
    <property type="entry name" value="RNA-binding domain, RBD"/>
    <property type="match status" value="1"/>
</dbReference>
<organism evidence="8 9">
    <name type="scientific">Tuber melanosporum (strain Mel28)</name>
    <name type="common">Perigord black truffle</name>
    <dbReference type="NCBI Taxonomy" id="656061"/>
    <lineage>
        <taxon>Eukaryota</taxon>
        <taxon>Fungi</taxon>
        <taxon>Dikarya</taxon>
        <taxon>Ascomycota</taxon>
        <taxon>Pezizomycotina</taxon>
        <taxon>Pezizomycetes</taxon>
        <taxon>Pezizales</taxon>
        <taxon>Tuberaceae</taxon>
        <taxon>Tuber</taxon>
    </lineage>
</organism>
<dbReference type="InterPro" id="IPR035979">
    <property type="entry name" value="RBD_domain_sf"/>
</dbReference>
<dbReference type="PRINTS" id="PR00302">
    <property type="entry name" value="LUPUSLA"/>
</dbReference>
<dbReference type="Pfam" id="PF05383">
    <property type="entry name" value="La"/>
    <property type="match status" value="1"/>
</dbReference>
<proteinExistence type="predicted"/>
<dbReference type="PANTHER" id="PTHR22792:SF140">
    <property type="entry name" value="ACHILLES, ISOFORM A"/>
    <property type="match status" value="1"/>
</dbReference>
<dbReference type="SMART" id="SM00715">
    <property type="entry name" value="LA"/>
    <property type="match status" value="1"/>
</dbReference>
<dbReference type="Gene3D" id="1.10.10.10">
    <property type="entry name" value="Winged helix-like DNA-binding domain superfamily/Winged helix DNA-binding domain"/>
    <property type="match status" value="1"/>
</dbReference>
<evidence type="ECO:0000256" key="2">
    <source>
        <dbReference type="ARBA" id="ARBA00022884"/>
    </source>
</evidence>
<name>D5GCH6_TUBMM</name>